<name>A0A0D8HKK3_9ACTN</name>
<comment type="caution">
    <text evidence="1">The sequence shown here is derived from an EMBL/GenBank/DDBJ whole genome shotgun (WGS) entry which is preliminary data.</text>
</comment>
<dbReference type="Proteomes" id="UP000032360">
    <property type="component" value="Unassembled WGS sequence"/>
</dbReference>
<proteinExistence type="predicted"/>
<evidence type="ECO:0000313" key="2">
    <source>
        <dbReference type="Proteomes" id="UP000032360"/>
    </source>
</evidence>
<protein>
    <submittedName>
        <fullName evidence="1">Uncharacterized protein</fullName>
    </submittedName>
</protein>
<dbReference type="AlphaFoldDB" id="A0A0D8HKK3"/>
<keyword evidence="2" id="KW-1185">Reference proteome</keyword>
<dbReference type="EMBL" id="JXYS01000018">
    <property type="protein sequence ID" value="KJF18389.1"/>
    <property type="molecule type" value="Genomic_DNA"/>
</dbReference>
<sequence>MEIILCRRLSPDETRGAWNLPWIKIENSKQRPDAYLVSFIAKALKSFRSRSFRAELAKLFQGGLPMAI</sequence>
<accession>A0A0D8HKK3</accession>
<gene>
    <name evidence="1" type="ORF">AXFE_07770</name>
</gene>
<organism evidence="1 2">
    <name type="scientific">Acidithrix ferrooxidans</name>
    <dbReference type="NCBI Taxonomy" id="1280514"/>
    <lineage>
        <taxon>Bacteria</taxon>
        <taxon>Bacillati</taxon>
        <taxon>Actinomycetota</taxon>
        <taxon>Acidimicrobiia</taxon>
        <taxon>Acidimicrobiales</taxon>
        <taxon>Acidimicrobiaceae</taxon>
        <taxon>Acidithrix</taxon>
    </lineage>
</organism>
<evidence type="ECO:0000313" key="1">
    <source>
        <dbReference type="EMBL" id="KJF18389.1"/>
    </source>
</evidence>
<reference evidence="1 2" key="1">
    <citation type="submission" date="2015-01" db="EMBL/GenBank/DDBJ databases">
        <title>Draft genome of the acidophilic iron oxidizer Acidithrix ferrooxidans strain Py-F3.</title>
        <authorList>
            <person name="Poehlein A."/>
            <person name="Eisen S."/>
            <person name="Schloemann M."/>
            <person name="Johnson B.D."/>
            <person name="Daniel R."/>
            <person name="Muehling M."/>
        </authorList>
    </citation>
    <scope>NUCLEOTIDE SEQUENCE [LARGE SCALE GENOMIC DNA]</scope>
    <source>
        <strain evidence="1 2">Py-F3</strain>
    </source>
</reference>